<gene>
    <name evidence="2" type="ORF">TBRA_LOCUS6914</name>
</gene>
<dbReference type="EMBL" id="CADCXV010000767">
    <property type="protein sequence ID" value="CAB0035016.1"/>
    <property type="molecule type" value="Genomic_DNA"/>
</dbReference>
<accession>A0A6H5IEV9</accession>
<dbReference type="AlphaFoldDB" id="A0A6H5IEV9"/>
<sequence length="531" mass="60230">MVILPELTRLLPQKTLRFEDWPHVRGLVLADPHFNVPARIDCVLGADAYPSFILDGLRKGPDNAPVAQKTVFGWILTGAAFQNANLEKSTIRAFHITTEPFVSSMVSKLWELDSVPCKPHLSEEEKRCEELFKKTHCRNEDGRFVVHLPFARKLDLSNSRYAAQSCLVRSEARFRRDPKLYEAYSKFMKEYIQLDHMELIPTGQIGRPGAYLPHHGVFRPDNPNKIRIFFQYITNNRRQESLIIIIFSTKLLKCSTYHVEDSSKTIQSSTDSYICQNLKKIGLKVDFWSSSAGGITLSPLREESSRLDGSSSARRERQPITVIRKRGLRAPGFSSVGFVSRRTGYIQATVTRPRGGDDSDESSSPDESSPSDELSLMSELKAALGDDPTETKALKAPIHSDLIKSLKFYARKGLPEKEKNEWASKYGVPRFGILEASREAKGEDSAHQIWESRHRQVPKKLESSVTRGSREGRFSRVCYAIASVASWRSTRKTIGRDPCTRPSAKYANETSWPTRGAARWRRCYCYCYIPV</sequence>
<evidence type="ECO:0000313" key="2">
    <source>
        <dbReference type="EMBL" id="CAB0035016.1"/>
    </source>
</evidence>
<dbReference type="OrthoDB" id="5920040at2759"/>
<evidence type="ECO:0000256" key="1">
    <source>
        <dbReference type="SAM" id="MobiDB-lite"/>
    </source>
</evidence>
<dbReference type="PANTHER" id="PTHR47331:SF1">
    <property type="entry name" value="GAG-LIKE PROTEIN"/>
    <property type="match status" value="1"/>
</dbReference>
<evidence type="ECO:0000313" key="3">
    <source>
        <dbReference type="Proteomes" id="UP000479190"/>
    </source>
</evidence>
<dbReference type="PANTHER" id="PTHR47331">
    <property type="entry name" value="PHD-TYPE DOMAIN-CONTAINING PROTEIN"/>
    <property type="match status" value="1"/>
</dbReference>
<feature type="compositionally biased region" description="Low complexity" evidence="1">
    <location>
        <begin position="365"/>
        <end position="375"/>
    </location>
</feature>
<protein>
    <recommendedName>
        <fullName evidence="4">Peptidase aspartic putative domain-containing protein</fullName>
    </recommendedName>
</protein>
<keyword evidence="3" id="KW-1185">Reference proteome</keyword>
<organism evidence="2 3">
    <name type="scientific">Trichogramma brassicae</name>
    <dbReference type="NCBI Taxonomy" id="86971"/>
    <lineage>
        <taxon>Eukaryota</taxon>
        <taxon>Metazoa</taxon>
        <taxon>Ecdysozoa</taxon>
        <taxon>Arthropoda</taxon>
        <taxon>Hexapoda</taxon>
        <taxon>Insecta</taxon>
        <taxon>Pterygota</taxon>
        <taxon>Neoptera</taxon>
        <taxon>Endopterygota</taxon>
        <taxon>Hymenoptera</taxon>
        <taxon>Apocrita</taxon>
        <taxon>Proctotrupomorpha</taxon>
        <taxon>Chalcidoidea</taxon>
        <taxon>Trichogrammatidae</taxon>
        <taxon>Trichogramma</taxon>
    </lineage>
</organism>
<name>A0A6H5IEV9_9HYME</name>
<feature type="region of interest" description="Disordered" evidence="1">
    <location>
        <begin position="347"/>
        <end position="375"/>
    </location>
</feature>
<evidence type="ECO:0008006" key="4">
    <source>
        <dbReference type="Google" id="ProtNLM"/>
    </source>
</evidence>
<reference evidence="2 3" key="1">
    <citation type="submission" date="2020-02" db="EMBL/GenBank/DDBJ databases">
        <authorList>
            <person name="Ferguson B K."/>
        </authorList>
    </citation>
    <scope>NUCLEOTIDE SEQUENCE [LARGE SCALE GENOMIC DNA]</scope>
</reference>
<proteinExistence type="predicted"/>
<dbReference type="Proteomes" id="UP000479190">
    <property type="component" value="Unassembled WGS sequence"/>
</dbReference>